<organism evidence="2">
    <name type="scientific">marine metagenome</name>
    <dbReference type="NCBI Taxonomy" id="408172"/>
    <lineage>
        <taxon>unclassified sequences</taxon>
        <taxon>metagenomes</taxon>
        <taxon>ecological metagenomes</taxon>
    </lineage>
</organism>
<proteinExistence type="predicted"/>
<protein>
    <submittedName>
        <fullName evidence="2">Uncharacterized protein</fullName>
    </submittedName>
</protein>
<evidence type="ECO:0000313" key="2">
    <source>
        <dbReference type="EMBL" id="SVA64306.1"/>
    </source>
</evidence>
<gene>
    <name evidence="2" type="ORF">METZ01_LOCUS117160</name>
</gene>
<dbReference type="EMBL" id="UINC01015234">
    <property type="protein sequence ID" value="SVA64306.1"/>
    <property type="molecule type" value="Genomic_DNA"/>
</dbReference>
<dbReference type="AlphaFoldDB" id="A0A381XHS8"/>
<feature type="transmembrane region" description="Helical" evidence="1">
    <location>
        <begin position="36"/>
        <end position="54"/>
    </location>
</feature>
<evidence type="ECO:0000256" key="1">
    <source>
        <dbReference type="SAM" id="Phobius"/>
    </source>
</evidence>
<feature type="transmembrane region" description="Helical" evidence="1">
    <location>
        <begin position="12"/>
        <end position="30"/>
    </location>
</feature>
<sequence>VSKGLGIKAPVITSIVVNFLIFFILGLSPAAKVFKILNFFIFLLLALLVSLELIA</sequence>
<feature type="non-terminal residue" evidence="2">
    <location>
        <position position="1"/>
    </location>
</feature>
<name>A0A381XHS8_9ZZZZ</name>
<keyword evidence="1" id="KW-1133">Transmembrane helix</keyword>
<keyword evidence="1" id="KW-0472">Membrane</keyword>
<keyword evidence="1" id="KW-0812">Transmembrane</keyword>
<accession>A0A381XHS8</accession>
<reference evidence="2" key="1">
    <citation type="submission" date="2018-05" db="EMBL/GenBank/DDBJ databases">
        <authorList>
            <person name="Lanie J.A."/>
            <person name="Ng W.-L."/>
            <person name="Kazmierczak K.M."/>
            <person name="Andrzejewski T.M."/>
            <person name="Davidsen T.M."/>
            <person name="Wayne K.J."/>
            <person name="Tettelin H."/>
            <person name="Glass J.I."/>
            <person name="Rusch D."/>
            <person name="Podicherti R."/>
            <person name="Tsui H.-C.T."/>
            <person name="Winkler M.E."/>
        </authorList>
    </citation>
    <scope>NUCLEOTIDE SEQUENCE</scope>
</reference>